<dbReference type="VEuPathDB" id="FungiDB:PV07_08224"/>
<dbReference type="Pfam" id="PF10263">
    <property type="entry name" value="SprT-like"/>
    <property type="match status" value="1"/>
</dbReference>
<dbReference type="GO" id="GO:0006950">
    <property type="term" value="P:response to stress"/>
    <property type="evidence" value="ECO:0007669"/>
    <property type="project" value="UniProtKB-ARBA"/>
</dbReference>
<proteinExistence type="predicted"/>
<dbReference type="InterPro" id="IPR035240">
    <property type="entry name" value="SprT_Zn_ribbon"/>
</dbReference>
<dbReference type="GO" id="GO:0005634">
    <property type="term" value="C:nucleus"/>
    <property type="evidence" value="ECO:0007669"/>
    <property type="project" value="TreeGrafter"/>
</dbReference>
<feature type="region of interest" description="Disordered" evidence="1">
    <location>
        <begin position="314"/>
        <end position="333"/>
    </location>
</feature>
<evidence type="ECO:0000313" key="3">
    <source>
        <dbReference type="EMBL" id="KIW28570.1"/>
    </source>
</evidence>
<protein>
    <recommendedName>
        <fullName evidence="2">SprT-like domain-containing protein</fullName>
    </recommendedName>
</protein>
<dbReference type="EMBL" id="KN847043">
    <property type="protein sequence ID" value="KIW28570.1"/>
    <property type="molecule type" value="Genomic_DNA"/>
</dbReference>
<dbReference type="InterPro" id="IPR006640">
    <property type="entry name" value="SprT-like_domain"/>
</dbReference>
<dbReference type="HOGENOM" id="CLU_012966_2_1_1"/>
<dbReference type="PANTHER" id="PTHR23099:SF0">
    <property type="entry name" value="GERM CELL NUCLEAR ACIDIC PROTEIN"/>
    <property type="match status" value="1"/>
</dbReference>
<organism evidence="3 4">
    <name type="scientific">Cladophialophora immunda</name>
    <dbReference type="NCBI Taxonomy" id="569365"/>
    <lineage>
        <taxon>Eukaryota</taxon>
        <taxon>Fungi</taxon>
        <taxon>Dikarya</taxon>
        <taxon>Ascomycota</taxon>
        <taxon>Pezizomycotina</taxon>
        <taxon>Eurotiomycetes</taxon>
        <taxon>Chaetothyriomycetidae</taxon>
        <taxon>Chaetothyriales</taxon>
        <taxon>Herpotrichiellaceae</taxon>
        <taxon>Cladophialophora</taxon>
    </lineage>
</organism>
<feature type="compositionally biased region" description="Low complexity" evidence="1">
    <location>
        <begin position="494"/>
        <end position="505"/>
    </location>
</feature>
<dbReference type="PANTHER" id="PTHR23099">
    <property type="entry name" value="TRANSCRIPTIONAL REGULATOR"/>
    <property type="match status" value="1"/>
</dbReference>
<dbReference type="AlphaFoldDB" id="A0A0D2CEB0"/>
<evidence type="ECO:0000256" key="1">
    <source>
        <dbReference type="SAM" id="MobiDB-lite"/>
    </source>
</evidence>
<sequence>MCAYSSEDDLPDLSAIFAPKPLMATGTNTGLRRSPRKKPLAGEPISPQKRPRDVPASFKKAEPNNSRLPVKNRCRKEATKPGETNPSILRDIPLLPRNLTVAETHVTSSNRRSPASPQRSLKLAHVDSLLIPLKALAVEDGVPSHVLVDTSKNPGPTWLQKAEKPAMSQMREGPTRLREGSTRKKMSASNRASRFVLKEARCNDDDEDSGRGDEEDEDTDLSGFIVDDNAELSYYESSASSSDNDYTGPKMKVPPARPRRRLHRGSPTRRRLSFGDHEGSDKENHPAETLSNALRDISLNGKESNMDRGEIEVIDLTSSPTIPPETKVKTLPSLLSPQTHYTVPSEDPFQDPNPFKNFDAHLQLPPPASEPALMIPSKEQLVDPDSDDSSGGVPEKPIDRTEDRFKTPPATPPRSPSKLKSPSKLLSPSKRQAIPHSPHRQSMDAFWDHNVINDWNDEYSPKKAPATSPRKGLLGRFQVWSDSGDEEEDKSVDSSDSLPSPCLSPRKLRSPSKSPQKEEKKRLAEEKRAAAARKKAFDSQKQQLARDLLHELDEKVADSQLDRLSSSTGGVRIIWSKTLRSTAGRANWKRTVTKPSCSPVKGNNMHDFTGPGAKVQHFATIELAEKIIDCEDRLVNTLAHEFCHLTNFMISNVRDQPHGASFKEWAARVTSHLRATDVESWRNVQVTTKHSYAINHKYLWVCVGRKERSAAMDLLNLDEEEGCGAEYGRHSKSVDVEKHRCGKCKGRLVQVRPKPRASPVKKGTKATNGAALKREESAESTTSNSSGSSGLGRMIETIELSD</sequence>
<keyword evidence="4" id="KW-1185">Reference proteome</keyword>
<feature type="compositionally biased region" description="Basic and acidic residues" evidence="1">
    <location>
        <begin position="173"/>
        <end position="182"/>
    </location>
</feature>
<dbReference type="OrthoDB" id="20772at2759"/>
<gene>
    <name evidence="3" type="ORF">PV07_08224</name>
</gene>
<dbReference type="STRING" id="569365.A0A0D2CEB0"/>
<feature type="domain" description="SprT-like" evidence="2">
    <location>
        <begin position="550"/>
        <end position="751"/>
    </location>
</feature>
<feature type="compositionally biased region" description="Low complexity" evidence="1">
    <location>
        <begin position="416"/>
        <end position="431"/>
    </location>
</feature>
<feature type="compositionally biased region" description="Basic and acidic residues" evidence="1">
    <location>
        <begin position="273"/>
        <end position="286"/>
    </location>
</feature>
<feature type="region of interest" description="Disordered" evidence="1">
    <location>
        <begin position="13"/>
        <end position="91"/>
    </location>
</feature>
<accession>A0A0D2CEB0</accession>
<feature type="region of interest" description="Disordered" evidence="1">
    <location>
        <begin position="147"/>
        <end position="286"/>
    </location>
</feature>
<dbReference type="Proteomes" id="UP000054466">
    <property type="component" value="Unassembled WGS sequence"/>
</dbReference>
<feature type="compositionally biased region" description="Basic residues" evidence="1">
    <location>
        <begin position="257"/>
        <end position="272"/>
    </location>
</feature>
<reference evidence="3 4" key="1">
    <citation type="submission" date="2015-01" db="EMBL/GenBank/DDBJ databases">
        <title>The Genome Sequence of Cladophialophora immunda CBS83496.</title>
        <authorList>
            <consortium name="The Broad Institute Genomics Platform"/>
            <person name="Cuomo C."/>
            <person name="de Hoog S."/>
            <person name="Gorbushina A."/>
            <person name="Stielow B."/>
            <person name="Teixiera M."/>
            <person name="Abouelleil A."/>
            <person name="Chapman S.B."/>
            <person name="Priest M."/>
            <person name="Young S.K."/>
            <person name="Wortman J."/>
            <person name="Nusbaum C."/>
            <person name="Birren B."/>
        </authorList>
    </citation>
    <scope>NUCLEOTIDE SEQUENCE [LARGE SCALE GENOMIC DNA]</scope>
    <source>
        <strain evidence="3 4">CBS 83496</strain>
    </source>
</reference>
<feature type="compositionally biased region" description="Basic and acidic residues" evidence="1">
    <location>
        <begin position="515"/>
        <end position="529"/>
    </location>
</feature>
<feature type="region of interest" description="Disordered" evidence="1">
    <location>
        <begin position="752"/>
        <end position="802"/>
    </location>
</feature>
<feature type="compositionally biased region" description="Low complexity" evidence="1">
    <location>
        <begin position="779"/>
        <end position="788"/>
    </location>
</feature>
<dbReference type="SMART" id="SM00731">
    <property type="entry name" value="SprT"/>
    <property type="match status" value="1"/>
</dbReference>
<feature type="compositionally biased region" description="Low complexity" evidence="1">
    <location>
        <begin position="231"/>
        <end position="245"/>
    </location>
</feature>
<dbReference type="GeneID" id="27347418"/>
<name>A0A0D2CEB0_9EURO</name>
<feature type="region of interest" description="Disordered" evidence="1">
    <location>
        <begin position="338"/>
        <end position="540"/>
    </location>
</feature>
<evidence type="ECO:0000259" key="2">
    <source>
        <dbReference type="SMART" id="SM00731"/>
    </source>
</evidence>
<feature type="compositionally biased region" description="Basic and acidic residues" evidence="1">
    <location>
        <begin position="396"/>
        <end position="406"/>
    </location>
</feature>
<evidence type="ECO:0000313" key="4">
    <source>
        <dbReference type="Proteomes" id="UP000054466"/>
    </source>
</evidence>
<dbReference type="RefSeq" id="XP_016248786.1">
    <property type="nucleotide sequence ID" value="XM_016395367.1"/>
</dbReference>
<feature type="compositionally biased region" description="Acidic residues" evidence="1">
    <location>
        <begin position="204"/>
        <end position="220"/>
    </location>
</feature>
<dbReference type="Pfam" id="PF17283">
    <property type="entry name" value="Zn_ribbon_SprT"/>
    <property type="match status" value="1"/>
</dbReference>